<protein>
    <submittedName>
        <fullName evidence="1">Uncharacterized protein</fullName>
    </submittedName>
</protein>
<sequence>DWRHREKIPTTKSSAHLGARGPHALLTMVKKVGPLFVNDAPMNAPPLCSLPV</sequence>
<proteinExistence type="predicted"/>
<name>A0A2P5DG13_PARAD</name>
<keyword evidence="2" id="KW-1185">Reference proteome</keyword>
<gene>
    <name evidence="1" type="ORF">PanWU01x14_066110</name>
</gene>
<feature type="non-terminal residue" evidence="1">
    <location>
        <position position="1"/>
    </location>
</feature>
<comment type="caution">
    <text evidence="1">The sequence shown here is derived from an EMBL/GenBank/DDBJ whole genome shotgun (WGS) entry which is preliminary data.</text>
</comment>
<evidence type="ECO:0000313" key="1">
    <source>
        <dbReference type="EMBL" id="PON72220.1"/>
    </source>
</evidence>
<dbReference type="AlphaFoldDB" id="A0A2P5DG13"/>
<organism evidence="1 2">
    <name type="scientific">Parasponia andersonii</name>
    <name type="common">Sponia andersonii</name>
    <dbReference type="NCBI Taxonomy" id="3476"/>
    <lineage>
        <taxon>Eukaryota</taxon>
        <taxon>Viridiplantae</taxon>
        <taxon>Streptophyta</taxon>
        <taxon>Embryophyta</taxon>
        <taxon>Tracheophyta</taxon>
        <taxon>Spermatophyta</taxon>
        <taxon>Magnoliopsida</taxon>
        <taxon>eudicotyledons</taxon>
        <taxon>Gunneridae</taxon>
        <taxon>Pentapetalae</taxon>
        <taxon>rosids</taxon>
        <taxon>fabids</taxon>
        <taxon>Rosales</taxon>
        <taxon>Cannabaceae</taxon>
        <taxon>Parasponia</taxon>
    </lineage>
</organism>
<accession>A0A2P5DG13</accession>
<dbReference type="Proteomes" id="UP000237105">
    <property type="component" value="Unassembled WGS sequence"/>
</dbReference>
<reference evidence="2" key="1">
    <citation type="submission" date="2016-06" db="EMBL/GenBank/DDBJ databases">
        <title>Parallel loss of symbiosis genes in relatives of nitrogen-fixing non-legume Parasponia.</title>
        <authorList>
            <person name="Van Velzen R."/>
            <person name="Holmer R."/>
            <person name="Bu F."/>
            <person name="Rutten L."/>
            <person name="Van Zeijl A."/>
            <person name="Liu W."/>
            <person name="Santuari L."/>
            <person name="Cao Q."/>
            <person name="Sharma T."/>
            <person name="Shen D."/>
            <person name="Roswanjaya Y."/>
            <person name="Wardhani T."/>
            <person name="Kalhor M.S."/>
            <person name="Jansen J."/>
            <person name="Van den Hoogen J."/>
            <person name="Gungor B."/>
            <person name="Hartog M."/>
            <person name="Hontelez J."/>
            <person name="Verver J."/>
            <person name="Yang W.-C."/>
            <person name="Schijlen E."/>
            <person name="Repin R."/>
            <person name="Schilthuizen M."/>
            <person name="Schranz E."/>
            <person name="Heidstra R."/>
            <person name="Miyata K."/>
            <person name="Fedorova E."/>
            <person name="Kohlen W."/>
            <person name="Bisseling T."/>
            <person name="Smit S."/>
            <person name="Geurts R."/>
        </authorList>
    </citation>
    <scope>NUCLEOTIDE SEQUENCE [LARGE SCALE GENOMIC DNA]</scope>
    <source>
        <strain evidence="2">cv. WU1-14</strain>
    </source>
</reference>
<dbReference type="EMBL" id="JXTB01000040">
    <property type="protein sequence ID" value="PON72220.1"/>
    <property type="molecule type" value="Genomic_DNA"/>
</dbReference>
<evidence type="ECO:0000313" key="2">
    <source>
        <dbReference type="Proteomes" id="UP000237105"/>
    </source>
</evidence>